<dbReference type="Gene3D" id="3.40.50.10480">
    <property type="entry name" value="Probable brix-domain ribosomal biogenesis protein"/>
    <property type="match status" value="1"/>
</dbReference>
<dbReference type="EMBL" id="LATX01001515">
    <property type="protein sequence ID" value="KTB41086.1"/>
    <property type="molecule type" value="Genomic_DNA"/>
</dbReference>
<dbReference type="Pfam" id="PF04427">
    <property type="entry name" value="Brix"/>
    <property type="match status" value="1"/>
</dbReference>
<dbReference type="GO" id="GO:0000460">
    <property type="term" value="P:maturation of 5.8S rRNA"/>
    <property type="evidence" value="ECO:0007669"/>
    <property type="project" value="TreeGrafter"/>
</dbReference>
<dbReference type="GO" id="GO:0005730">
    <property type="term" value="C:nucleolus"/>
    <property type="evidence" value="ECO:0007669"/>
    <property type="project" value="TreeGrafter"/>
</dbReference>
<feature type="domain" description="Brix" evidence="2">
    <location>
        <begin position="124"/>
        <end position="309"/>
    </location>
</feature>
<feature type="compositionally biased region" description="Basic and acidic residues" evidence="1">
    <location>
        <begin position="30"/>
        <end position="44"/>
    </location>
</feature>
<dbReference type="GO" id="GO:0030687">
    <property type="term" value="C:preribosome, large subunit precursor"/>
    <property type="evidence" value="ECO:0007669"/>
    <property type="project" value="TreeGrafter"/>
</dbReference>
<dbReference type="Proteomes" id="UP000054988">
    <property type="component" value="Unassembled WGS sequence"/>
</dbReference>
<feature type="region of interest" description="Disordered" evidence="1">
    <location>
        <begin position="1"/>
        <end position="99"/>
    </location>
</feature>
<dbReference type="GO" id="GO:0042134">
    <property type="term" value="F:rRNA primary transcript binding"/>
    <property type="evidence" value="ECO:0007669"/>
    <property type="project" value="InterPro"/>
</dbReference>
<evidence type="ECO:0000259" key="2">
    <source>
        <dbReference type="PROSITE" id="PS50833"/>
    </source>
</evidence>
<organism evidence="3 4">
    <name type="scientific">Moniliophthora roreri</name>
    <name type="common">Frosty pod rot fungus</name>
    <name type="synonym">Monilia roreri</name>
    <dbReference type="NCBI Taxonomy" id="221103"/>
    <lineage>
        <taxon>Eukaryota</taxon>
        <taxon>Fungi</taxon>
        <taxon>Dikarya</taxon>
        <taxon>Basidiomycota</taxon>
        <taxon>Agaricomycotina</taxon>
        <taxon>Agaricomycetes</taxon>
        <taxon>Agaricomycetidae</taxon>
        <taxon>Agaricales</taxon>
        <taxon>Marasmiineae</taxon>
        <taxon>Marasmiaceae</taxon>
        <taxon>Moniliophthora</taxon>
    </lineage>
</organism>
<proteinExistence type="predicted"/>
<dbReference type="GO" id="GO:0000470">
    <property type="term" value="P:maturation of LSU-rRNA"/>
    <property type="evidence" value="ECO:0007669"/>
    <property type="project" value="TreeGrafter"/>
</dbReference>
<dbReference type="SUPFAM" id="SSF52954">
    <property type="entry name" value="Class II aaRS ABD-related"/>
    <property type="match status" value="1"/>
</dbReference>
<evidence type="ECO:0000313" key="3">
    <source>
        <dbReference type="EMBL" id="KTB41086.1"/>
    </source>
</evidence>
<dbReference type="PANTHER" id="PTHR22734:SF3">
    <property type="entry name" value="RIBOSOME PRODUCTION FACTOR 1"/>
    <property type="match status" value="1"/>
</dbReference>
<comment type="caution">
    <text evidence="3">The sequence shown here is derived from an EMBL/GenBank/DDBJ whole genome shotgun (WGS) entry which is preliminary data.</text>
</comment>
<feature type="region of interest" description="Disordered" evidence="1">
    <location>
        <begin position="310"/>
        <end position="350"/>
    </location>
</feature>
<sequence length="373" mass="42376">MPTSRFEPSAIKNKIKREEISNKNKKAKRQDKLQRRLGRAKFEASDPAIRKKRLATNIPRTLDNTREFDPSFLTADPSSSTSSQPEASSSAENEAQVQGETAADLANDPFAYYFTSEEDPNIPPKVLITTSPKASKSTYDFCDELVGVFPGAEFIRRKKGKGFEMGRIAGWAAGRGYKHMCVVNEDMKKPNAITMIHLPNGPTAYFKLTSVELTKQIYGHARATPHNPELVLNGFVTRLGHAVGRMFQTMFPALPEFQGRQVVTLHNQRDFLFFRRHRYAFRSTEKVALQEIGPRFTLKLRSLRKGIPAVQNYGEDPKPLEFDKPDENGEAEETELAGDNTTSDSQKVVPPRQDEYLWKWKPELETTRRTFFL</sequence>
<accession>A0A0W0FXZ9</accession>
<dbReference type="AlphaFoldDB" id="A0A0W0FXZ9"/>
<dbReference type="PROSITE" id="PS50833">
    <property type="entry name" value="BRIX"/>
    <property type="match status" value="1"/>
</dbReference>
<evidence type="ECO:0000256" key="1">
    <source>
        <dbReference type="SAM" id="MobiDB-lite"/>
    </source>
</evidence>
<feature type="compositionally biased region" description="Low complexity" evidence="1">
    <location>
        <begin position="78"/>
        <end position="98"/>
    </location>
</feature>
<dbReference type="InterPro" id="IPR007109">
    <property type="entry name" value="Brix"/>
</dbReference>
<reference evidence="3 4" key="1">
    <citation type="submission" date="2015-12" db="EMBL/GenBank/DDBJ databases">
        <title>Draft genome sequence of Moniliophthora roreri, the causal agent of frosty pod rot of cacao.</title>
        <authorList>
            <person name="Aime M.C."/>
            <person name="Diaz-Valderrama J.R."/>
            <person name="Kijpornyongpan T."/>
            <person name="Phillips-Mora W."/>
        </authorList>
    </citation>
    <scope>NUCLEOTIDE SEQUENCE [LARGE SCALE GENOMIC DNA]</scope>
    <source>
        <strain evidence="3 4">MCA 2952</strain>
    </source>
</reference>
<evidence type="ECO:0000313" key="4">
    <source>
        <dbReference type="Proteomes" id="UP000054988"/>
    </source>
</evidence>
<protein>
    <recommendedName>
        <fullName evidence="2">Brix domain-containing protein</fullName>
    </recommendedName>
</protein>
<dbReference type="eggNOG" id="KOG2780">
    <property type="taxonomic scope" value="Eukaryota"/>
</dbReference>
<gene>
    <name evidence="3" type="ORF">WG66_6345</name>
</gene>
<name>A0A0W0FXZ9_MONRR</name>
<dbReference type="SMART" id="SM00879">
    <property type="entry name" value="Brix"/>
    <property type="match status" value="1"/>
</dbReference>
<feature type="compositionally biased region" description="Basic and acidic residues" evidence="1">
    <location>
        <begin position="315"/>
        <end position="327"/>
    </location>
</feature>
<dbReference type="InterPro" id="IPR044281">
    <property type="entry name" value="IMP4/RPF1"/>
</dbReference>
<dbReference type="PANTHER" id="PTHR22734">
    <property type="entry name" value="U3 SMALL NUCLEOLAR RIBONUCLEOPROTEIN PROTEIN IMP4"/>
    <property type="match status" value="1"/>
</dbReference>